<sequence>MAPSGTGSSIPASAALPSPPGGSAGRRTRKPRLTTLATTTAPKTRLDPPCAIATPATSGATTAPRSSEIAWSAATAGSWVRGTSEGTAAASATTLNPPARPSHAAIA</sequence>
<feature type="region of interest" description="Disordered" evidence="1">
    <location>
        <begin position="84"/>
        <end position="107"/>
    </location>
</feature>
<organism evidence="2 3">
    <name type="scientific">Oerskovia enterophila</name>
    <dbReference type="NCBI Taxonomy" id="43678"/>
    <lineage>
        <taxon>Bacteria</taxon>
        <taxon>Bacillati</taxon>
        <taxon>Actinomycetota</taxon>
        <taxon>Actinomycetes</taxon>
        <taxon>Micrococcales</taxon>
        <taxon>Cellulomonadaceae</taxon>
        <taxon>Oerskovia</taxon>
    </lineage>
</organism>
<gene>
    <name evidence="2" type="ORF">OJAG_00310</name>
</gene>
<feature type="compositionally biased region" description="Low complexity" evidence="1">
    <location>
        <begin position="51"/>
        <end position="63"/>
    </location>
</feature>
<feature type="compositionally biased region" description="Low complexity" evidence="1">
    <location>
        <begin position="7"/>
        <end position="16"/>
    </location>
</feature>
<dbReference type="Proteomes" id="UP000076447">
    <property type="component" value="Unassembled WGS sequence"/>
</dbReference>
<protein>
    <submittedName>
        <fullName evidence="2">Uncharacterized protein</fullName>
    </submittedName>
</protein>
<evidence type="ECO:0000313" key="3">
    <source>
        <dbReference type="Proteomes" id="UP000076447"/>
    </source>
</evidence>
<feature type="compositionally biased region" description="Low complexity" evidence="1">
    <location>
        <begin position="84"/>
        <end position="94"/>
    </location>
</feature>
<feature type="region of interest" description="Disordered" evidence="1">
    <location>
        <begin position="1"/>
        <end position="68"/>
    </location>
</feature>
<evidence type="ECO:0000313" key="2">
    <source>
        <dbReference type="EMBL" id="KZM37261.1"/>
    </source>
</evidence>
<proteinExistence type="predicted"/>
<accession>A0A163T9H2</accession>
<evidence type="ECO:0000256" key="1">
    <source>
        <dbReference type="SAM" id="MobiDB-lite"/>
    </source>
</evidence>
<reference evidence="2 3" key="1">
    <citation type="submission" date="2016-01" db="EMBL/GenBank/DDBJ databases">
        <title>Genome sequence of Oerskovia enterophila VJag, an agar and cellulose degrading bacterium.</title>
        <authorList>
            <person name="Poehlein A."/>
            <person name="Jag V."/>
            <person name="Bengelsdorf F."/>
            <person name="Duerre P."/>
            <person name="Daniel R."/>
        </authorList>
    </citation>
    <scope>NUCLEOTIDE SEQUENCE [LARGE SCALE GENOMIC DNA]</scope>
    <source>
        <strain evidence="2 3">VJag</strain>
    </source>
</reference>
<comment type="caution">
    <text evidence="2">The sequence shown here is derived from an EMBL/GenBank/DDBJ whole genome shotgun (WGS) entry which is preliminary data.</text>
</comment>
<name>A0A163T9H2_9CELL</name>
<dbReference type="AlphaFoldDB" id="A0A163T9H2"/>
<feature type="compositionally biased region" description="Low complexity" evidence="1">
    <location>
        <begin position="33"/>
        <end position="43"/>
    </location>
</feature>
<dbReference type="EMBL" id="LRIE01000013">
    <property type="protein sequence ID" value="KZM37261.1"/>
    <property type="molecule type" value="Genomic_DNA"/>
</dbReference>